<evidence type="ECO:0000313" key="3">
    <source>
        <dbReference type="Proteomes" id="UP000325385"/>
    </source>
</evidence>
<protein>
    <submittedName>
        <fullName evidence="2">Uncharacterized protein</fullName>
    </submittedName>
</protein>
<evidence type="ECO:0000256" key="1">
    <source>
        <dbReference type="SAM" id="MobiDB-lite"/>
    </source>
</evidence>
<evidence type="ECO:0000313" key="2">
    <source>
        <dbReference type="EMBL" id="QFI64316.1"/>
    </source>
</evidence>
<proteinExistence type="predicted"/>
<organism evidence="2 3">
    <name type="scientific">Qipengyuania flava</name>
    <dbReference type="NCBI Taxonomy" id="192812"/>
    <lineage>
        <taxon>Bacteria</taxon>
        <taxon>Pseudomonadati</taxon>
        <taxon>Pseudomonadota</taxon>
        <taxon>Alphaproteobacteria</taxon>
        <taxon>Sphingomonadales</taxon>
        <taxon>Erythrobacteraceae</taxon>
        <taxon>Qipengyuania</taxon>
    </lineage>
</organism>
<feature type="region of interest" description="Disordered" evidence="1">
    <location>
        <begin position="74"/>
        <end position="96"/>
    </location>
</feature>
<dbReference type="EMBL" id="CP032228">
    <property type="protein sequence ID" value="QFI64316.1"/>
    <property type="molecule type" value="Genomic_DNA"/>
</dbReference>
<name>A0A5P6NEE0_9SPHN</name>
<dbReference type="Proteomes" id="UP000325385">
    <property type="component" value="Chromosome"/>
</dbReference>
<reference evidence="3" key="1">
    <citation type="submission" date="2018-09" db="EMBL/GenBank/DDBJ databases">
        <title>Nocardia yunnanensis sp. nov., an actinomycete isolated from a soil sample.</title>
        <authorList>
            <person name="Zhang J."/>
        </authorList>
    </citation>
    <scope>NUCLEOTIDE SEQUENCE [LARGE SCALE GENOMIC DNA]</scope>
    <source>
        <strain evidence="3">21-3</strain>
    </source>
</reference>
<gene>
    <name evidence="2" type="ORF">D0Y83_14395</name>
</gene>
<accession>A0A5P6NEE0</accession>
<dbReference type="AlphaFoldDB" id="A0A5P6NEE0"/>
<sequence length="96" mass="10670">MIEPDQFRPMQTIGARVSGHRSARSVDFTKIYLDPPPGYENPVDYVGQMSRDGMTVTGMWGLADMNGTFEMHREEGVAEREEAETAETVPASGMPF</sequence>